<sequence length="572" mass="63903">MADRLASLPHGQNTPMDRTDHRTDDDTIYPYRPLDEEGLEIRLLTIFPATHPSEVPVKCSLSHANLGKEPKPKYDTVSYTWGKSRERTTIVVDGLSLNAPGLIWLGEADDSTEKALESINAACAEACAATNDFRDLYAEVIGSTTRLLEPLGFAPDFAALARLFGRPWFGRRWVIQEAILAPSSQCIIGDFEISWADILRGTVWMAYKSNSLPGSTAFYEAANRVLTMWGLVEGKRAGRRISLNNIMSSSRGSKVGDERDTVYALLGLWLKLRPQARIHPLLAPDYSKSPDAVVCDATRYMAAVDNNLIHLHFLYHGRNPDPMEQKLPSWAASWHRAGDPTCDPLHFLQPFDADGRDSREHFLPPSEASSRILSVRGKVVEPVRAVTEAIDSNDTPTHVLAKLGQFEMAWGSSIQQPWELNTIARLGEVLMAGSDHQGDPATTESSVWGYTEWLKYLRRDNSWPGAWRTVDERQAVTLRKVTEYNQAFWYACRNRALFGTASGRLGVGPQTLEKDDLVVILYGCDLPAILRRYPNSNLHEFIGVAYVEGIMYGEAVEDAEARGIEDVTFHLR</sequence>
<dbReference type="AlphaFoldDB" id="A0A3M6XRB3"/>
<proteinExistence type="predicted"/>
<reference evidence="2 3" key="1">
    <citation type="journal article" date="2018" name="BMC Genomics">
        <title>Genomic evidence for intraspecific hybridization in a clonal and extremely halotolerant yeast.</title>
        <authorList>
            <person name="Gostincar C."/>
            <person name="Stajich J.E."/>
            <person name="Zupancic J."/>
            <person name="Zalar P."/>
            <person name="Gunde-Cimerman N."/>
        </authorList>
    </citation>
    <scope>NUCLEOTIDE SEQUENCE [LARGE SCALE GENOMIC DNA]</scope>
    <source>
        <strain evidence="2 3">EXF-6654</strain>
    </source>
</reference>
<evidence type="ECO:0000256" key="1">
    <source>
        <dbReference type="SAM" id="MobiDB-lite"/>
    </source>
</evidence>
<evidence type="ECO:0000313" key="3">
    <source>
        <dbReference type="Proteomes" id="UP000282582"/>
    </source>
</evidence>
<dbReference type="VEuPathDB" id="FungiDB:BTJ68_14347"/>
<dbReference type="EMBL" id="QWIK01001669">
    <property type="protein sequence ID" value="RMX93126.1"/>
    <property type="molecule type" value="Genomic_DNA"/>
</dbReference>
<accession>A0A3M6XRB3</accession>
<protein>
    <recommendedName>
        <fullName evidence="4">Heterokaryon incompatibility domain-containing protein</fullName>
    </recommendedName>
</protein>
<comment type="caution">
    <text evidence="2">The sequence shown here is derived from an EMBL/GenBank/DDBJ whole genome shotgun (WGS) entry which is preliminary data.</text>
</comment>
<dbReference type="Proteomes" id="UP000282582">
    <property type="component" value="Unassembled WGS sequence"/>
</dbReference>
<dbReference type="PANTHER" id="PTHR24148">
    <property type="entry name" value="ANKYRIN REPEAT DOMAIN-CONTAINING PROTEIN 39 HOMOLOG-RELATED"/>
    <property type="match status" value="1"/>
</dbReference>
<gene>
    <name evidence="2" type="ORF">D0868_13028</name>
</gene>
<feature type="region of interest" description="Disordered" evidence="1">
    <location>
        <begin position="1"/>
        <end position="26"/>
    </location>
</feature>
<organism evidence="2 3">
    <name type="scientific">Hortaea werneckii</name>
    <name type="common">Black yeast</name>
    <name type="synonym">Cladosporium werneckii</name>
    <dbReference type="NCBI Taxonomy" id="91943"/>
    <lineage>
        <taxon>Eukaryota</taxon>
        <taxon>Fungi</taxon>
        <taxon>Dikarya</taxon>
        <taxon>Ascomycota</taxon>
        <taxon>Pezizomycotina</taxon>
        <taxon>Dothideomycetes</taxon>
        <taxon>Dothideomycetidae</taxon>
        <taxon>Mycosphaerellales</taxon>
        <taxon>Teratosphaeriaceae</taxon>
        <taxon>Hortaea</taxon>
    </lineage>
</organism>
<dbReference type="Pfam" id="PF26639">
    <property type="entry name" value="Het-6_barrel"/>
    <property type="match status" value="1"/>
</dbReference>
<name>A0A3M6XRB3_HORWE</name>
<dbReference type="InterPro" id="IPR052895">
    <property type="entry name" value="HetReg/Transcr_Mod"/>
</dbReference>
<evidence type="ECO:0000313" key="2">
    <source>
        <dbReference type="EMBL" id="RMX93126.1"/>
    </source>
</evidence>
<dbReference type="PANTHER" id="PTHR24148:SF64">
    <property type="entry name" value="HETEROKARYON INCOMPATIBILITY DOMAIN-CONTAINING PROTEIN"/>
    <property type="match status" value="1"/>
</dbReference>
<evidence type="ECO:0008006" key="4">
    <source>
        <dbReference type="Google" id="ProtNLM"/>
    </source>
</evidence>